<gene>
    <name evidence="1" type="ORF">PSYICH_LOCUS8751</name>
</gene>
<proteinExistence type="predicted"/>
<dbReference type="OrthoDB" id="10531886at2759"/>
<name>A0A9P0D1R7_9CUCU</name>
<keyword evidence="2" id="KW-1185">Reference proteome</keyword>
<protein>
    <submittedName>
        <fullName evidence="1">Uncharacterized protein</fullName>
    </submittedName>
</protein>
<sequence length="103" mass="12242">MSGYRKKFSGAEYRKRKAEESRKIDSLLKKNPKISSFMTSLTGIRRDFRTRYRRSTVTLFSITRYEQDALNFPLSQDTEEIQSTTDIIKFNTDPFLWNLNEET</sequence>
<evidence type="ECO:0000313" key="1">
    <source>
        <dbReference type="EMBL" id="CAH1108281.1"/>
    </source>
</evidence>
<accession>A0A9P0D1R7</accession>
<evidence type="ECO:0000313" key="2">
    <source>
        <dbReference type="Proteomes" id="UP001153636"/>
    </source>
</evidence>
<organism evidence="1 2">
    <name type="scientific">Psylliodes chrysocephalus</name>
    <dbReference type="NCBI Taxonomy" id="3402493"/>
    <lineage>
        <taxon>Eukaryota</taxon>
        <taxon>Metazoa</taxon>
        <taxon>Ecdysozoa</taxon>
        <taxon>Arthropoda</taxon>
        <taxon>Hexapoda</taxon>
        <taxon>Insecta</taxon>
        <taxon>Pterygota</taxon>
        <taxon>Neoptera</taxon>
        <taxon>Endopterygota</taxon>
        <taxon>Coleoptera</taxon>
        <taxon>Polyphaga</taxon>
        <taxon>Cucujiformia</taxon>
        <taxon>Chrysomeloidea</taxon>
        <taxon>Chrysomelidae</taxon>
        <taxon>Galerucinae</taxon>
        <taxon>Alticini</taxon>
        <taxon>Psylliodes</taxon>
    </lineage>
</organism>
<dbReference type="Proteomes" id="UP001153636">
    <property type="component" value="Chromosome 3"/>
</dbReference>
<dbReference type="AlphaFoldDB" id="A0A9P0D1R7"/>
<dbReference type="EMBL" id="OV651815">
    <property type="protein sequence ID" value="CAH1108281.1"/>
    <property type="molecule type" value="Genomic_DNA"/>
</dbReference>
<reference evidence="1" key="1">
    <citation type="submission" date="2022-01" db="EMBL/GenBank/DDBJ databases">
        <authorList>
            <person name="King R."/>
        </authorList>
    </citation>
    <scope>NUCLEOTIDE SEQUENCE</scope>
</reference>